<dbReference type="EMBL" id="CM000646">
    <property type="protein sequence ID" value="EED89960.1"/>
    <property type="molecule type" value="Genomic_DNA"/>
</dbReference>
<dbReference type="PANTHER" id="PTHR22997">
    <property type="entry name" value="PIH1 DOMAIN-CONTAINING PROTEIN 1"/>
    <property type="match status" value="1"/>
</dbReference>
<organism evidence="4 5">
    <name type="scientific">Thalassiosira pseudonana</name>
    <name type="common">Marine diatom</name>
    <name type="synonym">Cyclotella nana</name>
    <dbReference type="NCBI Taxonomy" id="35128"/>
    <lineage>
        <taxon>Eukaryota</taxon>
        <taxon>Sar</taxon>
        <taxon>Stramenopiles</taxon>
        <taxon>Ochrophyta</taxon>
        <taxon>Bacillariophyta</taxon>
        <taxon>Coscinodiscophyceae</taxon>
        <taxon>Thalassiosirophycidae</taxon>
        <taxon>Thalassiosirales</taxon>
        <taxon>Thalassiosiraceae</taxon>
        <taxon>Thalassiosira</taxon>
    </lineage>
</organism>
<gene>
    <name evidence="4" type="ORF">THAPSDRAFT_8254</name>
</gene>
<sequence>MNSQTLQDLTKQIGIDYTAVEAEGERLWNTLNELSNNPEAYADFMAQQMQHLHVTDGPQVPPFVPFHAFTVEAFQSNGKTLFINICHHHSALPKPMRSNRNTVANDSSRECLESLQIPLLVSSLRYCTIDGTASDVVDVVVHSWCIEACRTQSLSDFTEQLVELAVETVKEEHSMKLQSSGSLTRKQINAYTGGLGDGTAVRPFQHNQPRHEKNTVGDANQMIVEYPLELLKCRKGLHQRESNKSQSINLSQTSKAKSNQHATTPLVQELSSAQNNSAETKRESLMKAGFLNKGKKALYSGDGSTGDGSSGKGGAYSKLLSKCKVVDLHAPSAKQGEVKSEEGDSVSRQDVIISTKDNQVQVTIDLSSCLPSIDSISKLDLQVAENGLVLYAPSYHKQWRVDISKPVEVSTISAKFRRKAQVLDIVCIQK</sequence>
<keyword evidence="5" id="KW-1185">Reference proteome</keyword>
<comment type="similarity">
    <text evidence="1">Belongs to the PIH1 family.</text>
</comment>
<dbReference type="GeneID" id="7446999"/>
<dbReference type="InParanoid" id="B8C8Z0"/>
<feature type="domain" description="PIH1 N-terminal" evidence="3">
    <location>
        <begin position="46"/>
        <end position="179"/>
    </location>
</feature>
<dbReference type="AlphaFoldDB" id="B8C8Z0"/>
<evidence type="ECO:0000313" key="5">
    <source>
        <dbReference type="Proteomes" id="UP000001449"/>
    </source>
</evidence>
<reference evidence="4 5" key="1">
    <citation type="journal article" date="2004" name="Science">
        <title>The genome of the diatom Thalassiosira pseudonana: ecology, evolution, and metabolism.</title>
        <authorList>
            <person name="Armbrust E.V."/>
            <person name="Berges J.A."/>
            <person name="Bowler C."/>
            <person name="Green B.R."/>
            <person name="Martinez D."/>
            <person name="Putnam N.H."/>
            <person name="Zhou S."/>
            <person name="Allen A.E."/>
            <person name="Apt K.E."/>
            <person name="Bechner M."/>
            <person name="Brzezinski M.A."/>
            <person name="Chaal B.K."/>
            <person name="Chiovitti A."/>
            <person name="Davis A.K."/>
            <person name="Demarest M.S."/>
            <person name="Detter J.C."/>
            <person name="Glavina T."/>
            <person name="Goodstein D."/>
            <person name="Hadi M.Z."/>
            <person name="Hellsten U."/>
            <person name="Hildebrand M."/>
            <person name="Jenkins B.D."/>
            <person name="Jurka J."/>
            <person name="Kapitonov V.V."/>
            <person name="Kroger N."/>
            <person name="Lau W.W."/>
            <person name="Lane T.W."/>
            <person name="Larimer F.W."/>
            <person name="Lippmeier J.C."/>
            <person name="Lucas S."/>
            <person name="Medina M."/>
            <person name="Montsant A."/>
            <person name="Obornik M."/>
            <person name="Parker M.S."/>
            <person name="Palenik B."/>
            <person name="Pazour G.J."/>
            <person name="Richardson P.M."/>
            <person name="Rynearson T.A."/>
            <person name="Saito M.A."/>
            <person name="Schwartz D.C."/>
            <person name="Thamatrakoln K."/>
            <person name="Valentin K."/>
            <person name="Vardi A."/>
            <person name="Wilkerson F.P."/>
            <person name="Rokhsar D.S."/>
        </authorList>
    </citation>
    <scope>NUCLEOTIDE SEQUENCE [LARGE SCALE GENOMIC DNA]</scope>
    <source>
        <strain evidence="4 5">CCMP1335</strain>
    </source>
</reference>
<evidence type="ECO:0000259" key="3">
    <source>
        <dbReference type="Pfam" id="PF08190"/>
    </source>
</evidence>
<name>B8C8Z0_THAPS</name>
<dbReference type="KEGG" id="tps:THAPSDRAFT_8254"/>
<evidence type="ECO:0000256" key="1">
    <source>
        <dbReference type="ARBA" id="ARBA00008511"/>
    </source>
</evidence>
<dbReference type="RefSeq" id="XP_002292764.1">
    <property type="nucleotide sequence ID" value="XM_002292728.1"/>
</dbReference>
<dbReference type="GO" id="GO:0005737">
    <property type="term" value="C:cytoplasm"/>
    <property type="evidence" value="ECO:0000318"/>
    <property type="project" value="GO_Central"/>
</dbReference>
<evidence type="ECO:0000256" key="2">
    <source>
        <dbReference type="SAM" id="MobiDB-lite"/>
    </source>
</evidence>
<dbReference type="STRING" id="35128.B8C8Z0"/>
<proteinExistence type="inferred from homology"/>
<accession>B8C8Z0</accession>
<dbReference type="Proteomes" id="UP000001449">
    <property type="component" value="Chromosome 10"/>
</dbReference>
<feature type="region of interest" description="Disordered" evidence="2">
    <location>
        <begin position="241"/>
        <end position="263"/>
    </location>
</feature>
<dbReference type="InterPro" id="IPR012981">
    <property type="entry name" value="PIH1_N"/>
</dbReference>
<dbReference type="PANTHER" id="PTHR22997:SF0">
    <property type="entry name" value="PIH1 DOMAIN-CONTAINING PROTEIN 1"/>
    <property type="match status" value="1"/>
</dbReference>
<dbReference type="Pfam" id="PF08190">
    <property type="entry name" value="PIH1"/>
    <property type="match status" value="1"/>
</dbReference>
<reference evidence="4 5" key="2">
    <citation type="journal article" date="2008" name="Nature">
        <title>The Phaeodactylum genome reveals the evolutionary history of diatom genomes.</title>
        <authorList>
            <person name="Bowler C."/>
            <person name="Allen A.E."/>
            <person name="Badger J.H."/>
            <person name="Grimwood J."/>
            <person name="Jabbari K."/>
            <person name="Kuo A."/>
            <person name="Maheswari U."/>
            <person name="Martens C."/>
            <person name="Maumus F."/>
            <person name="Otillar R.P."/>
            <person name="Rayko E."/>
            <person name="Salamov A."/>
            <person name="Vandepoele K."/>
            <person name="Beszteri B."/>
            <person name="Gruber A."/>
            <person name="Heijde M."/>
            <person name="Katinka M."/>
            <person name="Mock T."/>
            <person name="Valentin K."/>
            <person name="Verret F."/>
            <person name="Berges J.A."/>
            <person name="Brownlee C."/>
            <person name="Cadoret J.P."/>
            <person name="Chiovitti A."/>
            <person name="Choi C.J."/>
            <person name="Coesel S."/>
            <person name="De Martino A."/>
            <person name="Detter J.C."/>
            <person name="Durkin C."/>
            <person name="Falciatore A."/>
            <person name="Fournet J."/>
            <person name="Haruta M."/>
            <person name="Huysman M.J."/>
            <person name="Jenkins B.D."/>
            <person name="Jiroutova K."/>
            <person name="Jorgensen R.E."/>
            <person name="Joubert Y."/>
            <person name="Kaplan A."/>
            <person name="Kroger N."/>
            <person name="Kroth P.G."/>
            <person name="La Roche J."/>
            <person name="Lindquist E."/>
            <person name="Lommer M."/>
            <person name="Martin-Jezequel V."/>
            <person name="Lopez P.J."/>
            <person name="Lucas S."/>
            <person name="Mangogna M."/>
            <person name="McGinnis K."/>
            <person name="Medlin L.K."/>
            <person name="Montsant A."/>
            <person name="Oudot-Le Secq M.P."/>
            <person name="Napoli C."/>
            <person name="Obornik M."/>
            <person name="Parker M.S."/>
            <person name="Petit J.L."/>
            <person name="Porcel B.M."/>
            <person name="Poulsen N."/>
            <person name="Robison M."/>
            <person name="Rychlewski L."/>
            <person name="Rynearson T.A."/>
            <person name="Schmutz J."/>
            <person name="Shapiro H."/>
            <person name="Siaut M."/>
            <person name="Stanley M."/>
            <person name="Sussman M.R."/>
            <person name="Taylor A.R."/>
            <person name="Vardi A."/>
            <person name="von Dassow P."/>
            <person name="Vyverman W."/>
            <person name="Willis A."/>
            <person name="Wyrwicz L.S."/>
            <person name="Rokhsar D.S."/>
            <person name="Weissenbach J."/>
            <person name="Armbrust E.V."/>
            <person name="Green B.R."/>
            <person name="Van de Peer Y."/>
            <person name="Grigoriev I.V."/>
        </authorList>
    </citation>
    <scope>NUCLEOTIDE SEQUENCE [LARGE SCALE GENOMIC DNA]</scope>
    <source>
        <strain evidence="4 5">CCMP1335</strain>
    </source>
</reference>
<dbReference type="PaxDb" id="35128-Thaps8254"/>
<protein>
    <recommendedName>
        <fullName evidence="3">PIH1 N-terminal domain-containing protein</fullName>
    </recommendedName>
</protein>
<dbReference type="InterPro" id="IPR050734">
    <property type="entry name" value="PIH1/Kintoun_subfamily"/>
</dbReference>
<evidence type="ECO:0000313" key="4">
    <source>
        <dbReference type="EMBL" id="EED89960.1"/>
    </source>
</evidence>
<dbReference type="HOGENOM" id="CLU_638587_0_0_1"/>
<feature type="compositionally biased region" description="Polar residues" evidence="2">
    <location>
        <begin position="244"/>
        <end position="263"/>
    </location>
</feature>